<organism evidence="1 2">
    <name type="scientific">Seiridium cardinale</name>
    <dbReference type="NCBI Taxonomy" id="138064"/>
    <lineage>
        <taxon>Eukaryota</taxon>
        <taxon>Fungi</taxon>
        <taxon>Dikarya</taxon>
        <taxon>Ascomycota</taxon>
        <taxon>Pezizomycotina</taxon>
        <taxon>Sordariomycetes</taxon>
        <taxon>Xylariomycetidae</taxon>
        <taxon>Amphisphaeriales</taxon>
        <taxon>Sporocadaceae</taxon>
        <taxon>Seiridium</taxon>
    </lineage>
</organism>
<evidence type="ECO:0000313" key="2">
    <source>
        <dbReference type="Proteomes" id="UP001465668"/>
    </source>
</evidence>
<comment type="caution">
    <text evidence="1">The sequence shown here is derived from an EMBL/GenBank/DDBJ whole genome shotgun (WGS) entry which is preliminary data.</text>
</comment>
<dbReference type="EMBL" id="JARVKM010000060">
    <property type="protein sequence ID" value="KAK9772575.1"/>
    <property type="molecule type" value="Genomic_DNA"/>
</dbReference>
<sequence>MEHLIFDADSPDETRSAVSALSLNTDWASKTELIDFASPRTRWLDFHHDELPLGSLSNYPKTANFNESCLWTAKFRESREAFDELPGDEIGLQIAAFFQAWFFFGLLEGVVGKKFETSYFVRQNHLYTRNLHFCLQSKVFAIRAADEEIKARVNRDIQLDLRLVHRWVARFTVWSHSSFKPKVEAEYPGLSNHLEHIAPSIIRLGEAIEQMRLFALPGQDFMGTLSWQYPFGASENRRESLSTLGWCPFQIRFLQDTVNHSTMDWIVAIGLDQESVGHETCTENSCARNNIDNDTYEQAHVCEERQCQKLKPSLSDIMAVLERDEIPVVRLEKEGDMAWLTVAAMPKTKPQFVAISHVWADGLGGKSETGLNMCQIQRVGDLCTSVRKIQGRAWFWLDCLCIPRDCDKKVYYKALDSIKDDEFISVAGMLGLDTLNLLKIKGEERTKNFWLMLKWVPSDVIFLDGPKLSIPKFGWAPRTLMHPSQTALDTNVNGDQVQCTEDGLVGEYLAVQFQPALFGTSRNTGSIFYIWVNGADTSIRALGDHRALLRVYCTEIWPSEGSEFDLLILPNLSERVVQLGQWAPGAALQGEKHDSQEDKAVRDSEFRYVGRVLVERIKNEELSEMEGTVMFEGASRVVVNAEGSWVSKRLTEHPYDIMSVKQEIIVVDLVRDVRDFKPSLIQCLAGRMGRGRFKHGVKIEKQDKFVLFTDANTVPFLHGFSNEWKDLITSRPLCLSTELNKPLKGILKAPVVQPCLFFFSEHHSGWLDAIEAFNTIMASSAKGYVDSAYGWATNDVDHPALDGVKGRCFALIVGWESVESHEAFWRTEDYKNAISKLQQPQVKAEDWCHISIESVEEKLKEPDLS</sequence>
<protein>
    <submittedName>
        <fullName evidence="1">Heterokaryon incompatibility domain-containing protein</fullName>
    </submittedName>
</protein>
<name>A0ABR2XFH1_9PEZI</name>
<keyword evidence="2" id="KW-1185">Reference proteome</keyword>
<dbReference type="PANTHER" id="PTHR39596">
    <property type="match status" value="1"/>
</dbReference>
<gene>
    <name evidence="1" type="ORF">SCAR479_10792</name>
</gene>
<reference evidence="1 2" key="1">
    <citation type="submission" date="2024-02" db="EMBL/GenBank/DDBJ databases">
        <title>First draft genome assembly of two strains of Seiridium cardinale.</title>
        <authorList>
            <person name="Emiliani G."/>
            <person name="Scali E."/>
        </authorList>
    </citation>
    <scope>NUCLEOTIDE SEQUENCE [LARGE SCALE GENOMIC DNA]</scope>
    <source>
        <strain evidence="1 2">BM-138-000479</strain>
    </source>
</reference>
<dbReference type="Gene3D" id="3.30.70.100">
    <property type="match status" value="1"/>
</dbReference>
<dbReference type="Proteomes" id="UP001465668">
    <property type="component" value="Unassembled WGS sequence"/>
</dbReference>
<dbReference type="PANTHER" id="PTHR39596:SF4">
    <property type="entry name" value="HET DOMAIN PROTEIN (AFU_ORTHOLOGUE AFUA_3G03140)-RELATED"/>
    <property type="match status" value="1"/>
</dbReference>
<proteinExistence type="predicted"/>
<evidence type="ECO:0000313" key="1">
    <source>
        <dbReference type="EMBL" id="KAK9772575.1"/>
    </source>
</evidence>
<accession>A0ABR2XFH1</accession>